<sequence length="933" mass="99964">MVAYLSSMAQSYFSVPDQTRPRAGSEARGSNHKLRAQYKSWIDELVSARRPRLLPALEALHRFLGETATIKVSGTAEQMSRPFAQVYCAGGSRADLLLLNERLDVLAGAESLFAAMNETNRQDVQAVMQVLKRSLLQELAEREIGAPLMMLAGRLNETALRPADIARAWYWLDDRVRSAGDEGLDRVAYLQAGLERLPMSRTRVLAAVLANQVPPFARKARQLLDAIVNEARAGAPAAARDQHLDQAAVRESVRQHVASTLAAQATEMAGRLDNALRPGVRTAEVANRAWRTMRETVKELGWLYTRGAAEDDDADVDAVVDAQVESLFARTLEQLKSDALVAVLAKVDTERLLAVYGHRHCWTEAQWDRLALVVDQACHARHAGLHAHVLDARGGVEAALKQDRRIAVAHALMVLGDALAERERFSSHCETSSPREDDLALGATIDRAAGSLRLGGDADAGLGQVSLRVLNDGALGSLRVAGDGLASHGLSLDGAALAAEIGRRSAPYDAALAERLDQVMALLHVGSVSPRTFTRAVASLVLAETARLDAQQILGYGHADQALLHSDALAHTVLSALYRDGAASAQLTSEARRHVAGLSRALRAIAAAGGARPGSAAAGEGRATAKVAAAISVLEAIARYGKVPHGDNAGSYANDPYWNDSRLTEVAASFGLRFDPARRRAQPLFGLKHRARLMASLGMLMAQPARVSFESLALPAAGNEGAVQVERHFHRALYQRGDISLWVEGEGRDRPAYGDGAGTSTPQAPEASNRALATLARMTDDGGASLTRLMSLVAQGIADFTASMRNMAPLGRWLGVPDPQGVRQVHFDVSELPRGEYRVDVSASLDTNRPDADAAVVMNLHIDRTGRRVKGLIVPVELWIRPIDDAAQGNAARHAVTTGRNARTFSGFHAGGGESLPAIGQHRLSLSSVGIHT</sequence>
<dbReference type="EMBL" id="CP016172">
    <property type="protein sequence ID" value="ANN76029.1"/>
    <property type="molecule type" value="Genomic_DNA"/>
</dbReference>
<dbReference type="Proteomes" id="UP000091926">
    <property type="component" value="Chromosome"/>
</dbReference>
<protein>
    <submittedName>
        <fullName evidence="1">Uncharacterized protein</fullName>
    </submittedName>
</protein>
<evidence type="ECO:0000313" key="2">
    <source>
        <dbReference type="Proteomes" id="UP000091926"/>
    </source>
</evidence>
<dbReference type="AlphaFoldDB" id="A0A193G9T1"/>
<accession>A0A193G9T1</accession>
<reference evidence="1 2" key="1">
    <citation type="submission" date="2016-06" db="EMBL/GenBank/DDBJ databases">
        <title>Complete genome sequences of Bordetella bronchialis and Bordetella flabilis.</title>
        <authorList>
            <person name="LiPuma J.J."/>
            <person name="Spilker T."/>
        </authorList>
    </citation>
    <scope>NUCLEOTIDE SEQUENCE [LARGE SCALE GENOMIC DNA]</scope>
    <source>
        <strain evidence="1 2">AU10664</strain>
    </source>
</reference>
<evidence type="ECO:0000313" key="1">
    <source>
        <dbReference type="EMBL" id="ANN76029.1"/>
    </source>
</evidence>
<organism evidence="1 2">
    <name type="scientific">Bordetella flabilis</name>
    <dbReference type="NCBI Taxonomy" id="463014"/>
    <lineage>
        <taxon>Bacteria</taxon>
        <taxon>Pseudomonadati</taxon>
        <taxon>Pseudomonadota</taxon>
        <taxon>Betaproteobacteria</taxon>
        <taxon>Burkholderiales</taxon>
        <taxon>Alcaligenaceae</taxon>
        <taxon>Bordetella</taxon>
    </lineage>
</organism>
<proteinExistence type="predicted"/>
<keyword evidence="2" id="KW-1185">Reference proteome</keyword>
<gene>
    <name evidence="1" type="ORF">BAU07_01835</name>
</gene>
<name>A0A193G9T1_9BORD</name>
<dbReference type="KEGG" id="bfz:BAU07_01835"/>